<dbReference type="AlphaFoldDB" id="A0A427ACV1"/>
<dbReference type="EMBL" id="AMZH03002919">
    <property type="protein sequence ID" value="RRT73971.1"/>
    <property type="molecule type" value="Genomic_DNA"/>
</dbReference>
<sequence>MDYGIRQEGGGGGGGGHRRRKRIPRRDPLGIRAVRERPTPTHGCPYLSPNLHPFPSNASKTRAPSHHRCIRILFYPRITPSLPAPSSLCRLLKNLARRSRARRRNPPPTVLQAVSGKQAPVSAAIRRCLRLRRRTEASKRSPRKRIKEITRGKGSLM</sequence>
<proteinExistence type="predicted"/>
<gene>
    <name evidence="2" type="ORF">B296_00011265</name>
</gene>
<accession>A0A427ACV1</accession>
<evidence type="ECO:0000256" key="1">
    <source>
        <dbReference type="SAM" id="MobiDB-lite"/>
    </source>
</evidence>
<reference evidence="2 3" key="1">
    <citation type="journal article" date="2014" name="Agronomy (Basel)">
        <title>A Draft Genome Sequence for Ensete ventricosum, the Drought-Tolerant Tree Against Hunger.</title>
        <authorList>
            <person name="Harrison J."/>
            <person name="Moore K.A."/>
            <person name="Paszkiewicz K."/>
            <person name="Jones T."/>
            <person name="Grant M."/>
            <person name="Ambacheew D."/>
            <person name="Muzemil S."/>
            <person name="Studholme D.J."/>
        </authorList>
    </citation>
    <scope>NUCLEOTIDE SEQUENCE [LARGE SCALE GENOMIC DNA]</scope>
</reference>
<feature type="region of interest" description="Disordered" evidence="1">
    <location>
        <begin position="133"/>
        <end position="157"/>
    </location>
</feature>
<name>A0A427ACV1_ENSVE</name>
<evidence type="ECO:0000313" key="3">
    <source>
        <dbReference type="Proteomes" id="UP000287651"/>
    </source>
</evidence>
<dbReference type="Proteomes" id="UP000287651">
    <property type="component" value="Unassembled WGS sequence"/>
</dbReference>
<feature type="region of interest" description="Disordered" evidence="1">
    <location>
        <begin position="1"/>
        <end position="48"/>
    </location>
</feature>
<feature type="compositionally biased region" description="Basic and acidic residues" evidence="1">
    <location>
        <begin position="25"/>
        <end position="39"/>
    </location>
</feature>
<protein>
    <submittedName>
        <fullName evidence="2">Uncharacterized protein</fullName>
    </submittedName>
</protein>
<evidence type="ECO:0000313" key="2">
    <source>
        <dbReference type="EMBL" id="RRT73971.1"/>
    </source>
</evidence>
<comment type="caution">
    <text evidence="2">The sequence shown here is derived from an EMBL/GenBank/DDBJ whole genome shotgun (WGS) entry which is preliminary data.</text>
</comment>
<organism evidence="2 3">
    <name type="scientific">Ensete ventricosum</name>
    <name type="common">Abyssinian banana</name>
    <name type="synonym">Musa ensete</name>
    <dbReference type="NCBI Taxonomy" id="4639"/>
    <lineage>
        <taxon>Eukaryota</taxon>
        <taxon>Viridiplantae</taxon>
        <taxon>Streptophyta</taxon>
        <taxon>Embryophyta</taxon>
        <taxon>Tracheophyta</taxon>
        <taxon>Spermatophyta</taxon>
        <taxon>Magnoliopsida</taxon>
        <taxon>Liliopsida</taxon>
        <taxon>Zingiberales</taxon>
        <taxon>Musaceae</taxon>
        <taxon>Ensete</taxon>
    </lineage>
</organism>